<keyword evidence="2" id="KW-0812">Transmembrane</keyword>
<evidence type="ECO:0000256" key="2">
    <source>
        <dbReference type="SAM" id="Phobius"/>
    </source>
</evidence>
<protein>
    <submittedName>
        <fullName evidence="3">Uncharacterized protein</fullName>
    </submittedName>
</protein>
<comment type="caution">
    <text evidence="3">The sequence shown here is derived from an EMBL/GenBank/DDBJ whole genome shotgun (WGS) entry which is preliminary data.</text>
</comment>
<evidence type="ECO:0000256" key="1">
    <source>
        <dbReference type="SAM" id="MobiDB-lite"/>
    </source>
</evidence>
<proteinExistence type="predicted"/>
<gene>
    <name evidence="3" type="ORF">GPECTOR_81g195</name>
</gene>
<dbReference type="OrthoDB" id="549472at2759"/>
<dbReference type="Proteomes" id="UP000075714">
    <property type="component" value="Unassembled WGS sequence"/>
</dbReference>
<evidence type="ECO:0000313" key="4">
    <source>
        <dbReference type="Proteomes" id="UP000075714"/>
    </source>
</evidence>
<accession>A0A150G1J8</accession>
<feature type="region of interest" description="Disordered" evidence="1">
    <location>
        <begin position="199"/>
        <end position="247"/>
    </location>
</feature>
<feature type="region of interest" description="Disordered" evidence="1">
    <location>
        <begin position="526"/>
        <end position="578"/>
    </location>
</feature>
<reference evidence="4" key="1">
    <citation type="journal article" date="2016" name="Nat. Commun.">
        <title>The Gonium pectorale genome demonstrates co-option of cell cycle regulation during the evolution of multicellularity.</title>
        <authorList>
            <person name="Hanschen E.R."/>
            <person name="Marriage T.N."/>
            <person name="Ferris P.J."/>
            <person name="Hamaji T."/>
            <person name="Toyoda A."/>
            <person name="Fujiyama A."/>
            <person name="Neme R."/>
            <person name="Noguchi H."/>
            <person name="Minakuchi Y."/>
            <person name="Suzuki M."/>
            <person name="Kawai-Toyooka H."/>
            <person name="Smith D.R."/>
            <person name="Sparks H."/>
            <person name="Anderson J."/>
            <person name="Bakaric R."/>
            <person name="Luria V."/>
            <person name="Karger A."/>
            <person name="Kirschner M.W."/>
            <person name="Durand P.M."/>
            <person name="Michod R.E."/>
            <person name="Nozaki H."/>
            <person name="Olson B.J."/>
        </authorList>
    </citation>
    <scope>NUCLEOTIDE SEQUENCE [LARGE SCALE GENOMIC DNA]</scope>
    <source>
        <strain evidence="4">NIES-2863</strain>
    </source>
</reference>
<keyword evidence="4" id="KW-1185">Reference proteome</keyword>
<evidence type="ECO:0000313" key="3">
    <source>
        <dbReference type="EMBL" id="KXZ43746.1"/>
    </source>
</evidence>
<feature type="compositionally biased region" description="Pro residues" evidence="1">
    <location>
        <begin position="72"/>
        <end position="87"/>
    </location>
</feature>
<keyword evidence="2" id="KW-1133">Transmembrane helix</keyword>
<feature type="compositionally biased region" description="Gly residues" evidence="1">
    <location>
        <begin position="267"/>
        <end position="281"/>
    </location>
</feature>
<feature type="region of interest" description="Disordered" evidence="1">
    <location>
        <begin position="1"/>
        <end position="98"/>
    </location>
</feature>
<feature type="compositionally biased region" description="Low complexity" evidence="1">
    <location>
        <begin position="206"/>
        <end position="216"/>
    </location>
</feature>
<feature type="region of interest" description="Disordered" evidence="1">
    <location>
        <begin position="262"/>
        <end position="312"/>
    </location>
</feature>
<feature type="compositionally biased region" description="Low complexity" evidence="1">
    <location>
        <begin position="543"/>
        <end position="562"/>
    </location>
</feature>
<feature type="transmembrane region" description="Helical" evidence="2">
    <location>
        <begin position="382"/>
        <end position="401"/>
    </location>
</feature>
<keyword evidence="2" id="KW-0472">Membrane</keyword>
<dbReference type="AlphaFoldDB" id="A0A150G1J8"/>
<name>A0A150G1J8_GONPE</name>
<feature type="compositionally biased region" description="Low complexity" evidence="1">
    <location>
        <begin position="282"/>
        <end position="292"/>
    </location>
</feature>
<organism evidence="3 4">
    <name type="scientific">Gonium pectorale</name>
    <name type="common">Green alga</name>
    <dbReference type="NCBI Taxonomy" id="33097"/>
    <lineage>
        <taxon>Eukaryota</taxon>
        <taxon>Viridiplantae</taxon>
        <taxon>Chlorophyta</taxon>
        <taxon>core chlorophytes</taxon>
        <taxon>Chlorophyceae</taxon>
        <taxon>CS clade</taxon>
        <taxon>Chlamydomonadales</taxon>
        <taxon>Volvocaceae</taxon>
        <taxon>Gonium</taxon>
    </lineage>
</organism>
<sequence length="578" mass="57989">MQRCSSPSAALVNGRAGGRDRRSAIPRRPAMAASAPGRELLTTDAKRPQQPALPQPPSPASAHTRRSGGSPGPGPGGDPSDPGPGPGQQPEGPGGPGGGGLSFRLRYWILLLTEYGGIYGTAAVVLGALCHVDALGGLHWDQGDVALGLGLMAPVLLFDALVGLPDWSTRGEDEAKAVVSLFVDPKLLAAAKEERQELLAARKRQQAAAGGSAQGKSGRHGDGGSADASETATTTGRPTGSGGGGDALDAAMEAVTAMAASSASGADGSGGAVESGTGGAAHGSPAGAAAATTGGGGGPPPSPESSVRNNPGARLTPLQEAAVIVAGVTAEEMLYRAVLLTLFGRWLRDRAYEAGAEETLTLLAGPGGAGGLAVDTDAAASWAALAVGLVLGAAVFAAKAWQETTMAKRLRAAQAAQREELAKEIRKQRLMGQQRTLEELQTEAELMTVLEAAQAHLASSIGVQGALVWALEGSREVLQVAAAGSSFLLTGNLAAPLAGGLAAQALVSAYQRLGLRRSMQRRAEVVARRRQKQQQEAAEAEAAKAAAPATSAEAATAPGSGSRETEGEGSEGGSRGSE</sequence>
<dbReference type="EMBL" id="LSYV01000082">
    <property type="protein sequence ID" value="KXZ43746.1"/>
    <property type="molecule type" value="Genomic_DNA"/>
</dbReference>